<sequence>MKFQHEPGRYFLKENDKTLAEISYTTINDGQTYAINSTIVDPSLRGQGVAAQLVDAVVDEAREKHMTVHPVCSYARQAFYRNPDKYQEIEYKP</sequence>
<dbReference type="CDD" id="cd04301">
    <property type="entry name" value="NAT_SF"/>
    <property type="match status" value="1"/>
</dbReference>
<dbReference type="RefSeq" id="WP_004904518.1">
    <property type="nucleotide sequence ID" value="NZ_BJJW01000010.1"/>
</dbReference>
<keyword evidence="3" id="KW-0808">Transferase</keyword>
<evidence type="ECO:0000313" key="3">
    <source>
        <dbReference type="EMBL" id="GDZ84393.1"/>
    </source>
</evidence>
<organism evidence="3 4">
    <name type="scientific">Leuconostoc citreum</name>
    <dbReference type="NCBI Taxonomy" id="33964"/>
    <lineage>
        <taxon>Bacteria</taxon>
        <taxon>Bacillati</taxon>
        <taxon>Bacillota</taxon>
        <taxon>Bacilli</taxon>
        <taxon>Lactobacillales</taxon>
        <taxon>Lactobacillaceae</taxon>
        <taxon>Leuconostoc</taxon>
    </lineage>
</organism>
<name>A0A5A5U3G8_LEUCI</name>
<evidence type="ECO:0000313" key="4">
    <source>
        <dbReference type="Proteomes" id="UP000323274"/>
    </source>
</evidence>
<dbReference type="InterPro" id="IPR000182">
    <property type="entry name" value="GNAT_dom"/>
</dbReference>
<dbReference type="InterPro" id="IPR045057">
    <property type="entry name" value="Gcn5-rel_NAT"/>
</dbReference>
<dbReference type="Gene3D" id="3.40.630.30">
    <property type="match status" value="1"/>
</dbReference>
<dbReference type="EMBL" id="BJJW01000010">
    <property type="protein sequence ID" value="GDZ84393.1"/>
    <property type="molecule type" value="Genomic_DNA"/>
</dbReference>
<dbReference type="Proteomes" id="UP000323274">
    <property type="component" value="Unassembled WGS sequence"/>
</dbReference>
<proteinExistence type="predicted"/>
<dbReference type="Pfam" id="PF14542">
    <property type="entry name" value="Acetyltransf_CG"/>
    <property type="match status" value="1"/>
</dbReference>
<feature type="domain" description="N-acetyltransferase" evidence="2">
    <location>
        <begin position="2"/>
        <end position="91"/>
    </location>
</feature>
<gene>
    <name evidence="3" type="ORF">LCIT_16350</name>
</gene>
<dbReference type="PROSITE" id="PS51729">
    <property type="entry name" value="GNAT_YJDJ"/>
    <property type="match status" value="1"/>
</dbReference>
<comment type="caution">
    <text evidence="3">The sequence shown here is derived from an EMBL/GenBank/DDBJ whole genome shotgun (WGS) entry which is preliminary data.</text>
</comment>
<dbReference type="GO" id="GO:0016747">
    <property type="term" value="F:acyltransferase activity, transferring groups other than amino-acyl groups"/>
    <property type="evidence" value="ECO:0007669"/>
    <property type="project" value="InterPro"/>
</dbReference>
<dbReference type="PROSITE" id="PS51186">
    <property type="entry name" value="GNAT"/>
    <property type="match status" value="1"/>
</dbReference>
<dbReference type="InterPro" id="IPR016181">
    <property type="entry name" value="Acyl_CoA_acyltransferase"/>
</dbReference>
<reference evidence="3 4" key="1">
    <citation type="submission" date="2019-04" db="EMBL/GenBank/DDBJ databases">
        <title>A pseudo-fructophilic Leuconostoc citreum strain F192-5 isolated from peel of satsuma mandarin: the first report for isolation and characterization of strain-dependent fructophilic-like characteristics.</title>
        <authorList>
            <person name="Maeno S."/>
            <person name="Tanizawa Y."/>
            <person name="Kajikawa A."/>
            <person name="Kanesaki Y."/>
            <person name="Kubota E."/>
            <person name="Arita M."/>
            <person name="Leon D."/>
            <person name="Endo A."/>
        </authorList>
    </citation>
    <scope>NUCLEOTIDE SEQUENCE [LARGE SCALE GENOMIC DNA]</scope>
    <source>
        <strain evidence="3 4">F192-5</strain>
    </source>
</reference>
<dbReference type="PANTHER" id="PTHR31435:SF10">
    <property type="entry name" value="BSR4717 PROTEIN"/>
    <property type="match status" value="1"/>
</dbReference>
<dbReference type="GeneID" id="61102931"/>
<feature type="domain" description="N-acetyltransferase" evidence="1">
    <location>
        <begin position="1"/>
        <end position="93"/>
    </location>
</feature>
<dbReference type="PANTHER" id="PTHR31435">
    <property type="entry name" value="PROTEIN NATD1"/>
    <property type="match status" value="1"/>
</dbReference>
<accession>A0A5A5U3G8</accession>
<evidence type="ECO:0000259" key="1">
    <source>
        <dbReference type="PROSITE" id="PS51186"/>
    </source>
</evidence>
<evidence type="ECO:0000259" key="2">
    <source>
        <dbReference type="PROSITE" id="PS51729"/>
    </source>
</evidence>
<dbReference type="AlphaFoldDB" id="A0A5A5U3G8"/>
<dbReference type="SUPFAM" id="SSF55729">
    <property type="entry name" value="Acyl-CoA N-acyltransferases (Nat)"/>
    <property type="match status" value="1"/>
</dbReference>
<dbReference type="InterPro" id="IPR031165">
    <property type="entry name" value="GNAT_YJDJ"/>
</dbReference>
<protein>
    <submittedName>
        <fullName evidence="3">N-acetyltransferase</fullName>
    </submittedName>
</protein>